<dbReference type="Proteomes" id="UP000317494">
    <property type="component" value="Unassembled WGS sequence"/>
</dbReference>
<evidence type="ECO:0000313" key="10">
    <source>
        <dbReference type="Proteomes" id="UP000317494"/>
    </source>
</evidence>
<dbReference type="Pfam" id="PF00326">
    <property type="entry name" value="Peptidase_S9"/>
    <property type="match status" value="1"/>
</dbReference>
<comment type="catalytic activity">
    <reaction evidence="1">
        <text>Hydrolysis of Pro-|-Xaa &gt;&gt; Ala-|-Xaa in oligopeptides.</text>
        <dbReference type="EC" id="3.4.21.26"/>
    </reaction>
</comment>
<proteinExistence type="inferred from homology"/>
<dbReference type="VEuPathDB" id="FungiDB:SeMB42_g00355"/>
<dbReference type="GO" id="GO:0004252">
    <property type="term" value="F:serine-type endopeptidase activity"/>
    <property type="evidence" value="ECO:0007669"/>
    <property type="project" value="UniProtKB-UniRule"/>
</dbReference>
<dbReference type="SUPFAM" id="SSF53474">
    <property type="entry name" value="alpha/beta-Hydrolases"/>
    <property type="match status" value="1"/>
</dbReference>
<evidence type="ECO:0000256" key="4">
    <source>
        <dbReference type="ARBA" id="ARBA00022801"/>
    </source>
</evidence>
<dbReference type="GO" id="GO:0006508">
    <property type="term" value="P:proteolysis"/>
    <property type="evidence" value="ECO:0007669"/>
    <property type="project" value="UniProtKB-KW"/>
</dbReference>
<dbReference type="GO" id="GO:0005829">
    <property type="term" value="C:cytosol"/>
    <property type="evidence" value="ECO:0007669"/>
    <property type="project" value="TreeGrafter"/>
</dbReference>
<dbReference type="EC" id="3.4.21.-" evidence="6"/>
<dbReference type="Pfam" id="PF02897">
    <property type="entry name" value="Peptidase_S9_N"/>
    <property type="match status" value="1"/>
</dbReference>
<evidence type="ECO:0000313" key="9">
    <source>
        <dbReference type="EMBL" id="TPX54287.1"/>
    </source>
</evidence>
<dbReference type="InterPro" id="IPR051167">
    <property type="entry name" value="Prolyl_oligopep/macrocyclase"/>
</dbReference>
<evidence type="ECO:0000256" key="5">
    <source>
        <dbReference type="ARBA" id="ARBA00022825"/>
    </source>
</evidence>
<comment type="similarity">
    <text evidence="2 6">Belongs to the peptidase S9A family.</text>
</comment>
<evidence type="ECO:0000256" key="6">
    <source>
        <dbReference type="RuleBase" id="RU368024"/>
    </source>
</evidence>
<keyword evidence="3 6" id="KW-0645">Protease</keyword>
<keyword evidence="5 6" id="KW-0720">Serine protease</keyword>
<evidence type="ECO:0000256" key="1">
    <source>
        <dbReference type="ARBA" id="ARBA00001070"/>
    </source>
</evidence>
<evidence type="ECO:0000256" key="2">
    <source>
        <dbReference type="ARBA" id="ARBA00005228"/>
    </source>
</evidence>
<keyword evidence="4 6" id="KW-0378">Hydrolase</keyword>
<feature type="domain" description="Peptidase S9 prolyl oligopeptidase catalytic" evidence="7">
    <location>
        <begin position="518"/>
        <end position="698"/>
    </location>
</feature>
<dbReference type="AlphaFoldDB" id="A0A507DST3"/>
<dbReference type="PROSITE" id="PS00708">
    <property type="entry name" value="PRO_ENDOPEP_SER"/>
    <property type="match status" value="1"/>
</dbReference>
<accession>A0A507DST3</accession>
<dbReference type="EMBL" id="QEAN01000007">
    <property type="protein sequence ID" value="TPX54287.1"/>
    <property type="molecule type" value="Genomic_DNA"/>
</dbReference>
<feature type="domain" description="Peptidase S9A N-terminal" evidence="8">
    <location>
        <begin position="19"/>
        <end position="439"/>
    </location>
</feature>
<dbReference type="PANTHER" id="PTHR42881:SF2">
    <property type="entry name" value="PROLYL ENDOPEPTIDASE"/>
    <property type="match status" value="1"/>
</dbReference>
<dbReference type="InterPro" id="IPR002470">
    <property type="entry name" value="Peptidase_S9A"/>
</dbReference>
<dbReference type="FunFam" id="2.130.10.120:FF:000001">
    <property type="entry name" value="Prolyl endopeptidase"/>
    <property type="match status" value="1"/>
</dbReference>
<evidence type="ECO:0000256" key="3">
    <source>
        <dbReference type="ARBA" id="ARBA00022670"/>
    </source>
</evidence>
<protein>
    <recommendedName>
        <fullName evidence="6">Prolyl endopeptidase</fullName>
        <ecNumber evidence="6">3.4.21.-</ecNumber>
    </recommendedName>
</protein>
<reference evidence="9 10" key="1">
    <citation type="journal article" date="2019" name="Sci. Rep.">
        <title>Comparative genomics of chytrid fungi reveal insights into the obligate biotrophic and pathogenic lifestyle of Synchytrium endobioticum.</title>
        <authorList>
            <person name="van de Vossenberg B.T.L.H."/>
            <person name="Warris S."/>
            <person name="Nguyen H.D.T."/>
            <person name="van Gent-Pelzer M.P.E."/>
            <person name="Joly D.L."/>
            <person name="van de Geest H.C."/>
            <person name="Bonants P.J.M."/>
            <person name="Smith D.S."/>
            <person name="Levesque C.A."/>
            <person name="van der Lee T.A.J."/>
        </authorList>
    </citation>
    <scope>NUCLEOTIDE SEQUENCE [LARGE SCALE GENOMIC DNA]</scope>
    <source>
        <strain evidence="9 10">MB42</strain>
    </source>
</reference>
<comment type="caution">
    <text evidence="9">The sequence shown here is derived from an EMBL/GenBank/DDBJ whole genome shotgun (WGS) entry which is preliminary data.</text>
</comment>
<dbReference type="InterPro" id="IPR002471">
    <property type="entry name" value="Pept_S9_AS"/>
</dbReference>
<keyword evidence="10" id="KW-1185">Reference proteome</keyword>
<dbReference type="SUPFAM" id="SSF50993">
    <property type="entry name" value="Peptidase/esterase 'gauge' domain"/>
    <property type="match status" value="1"/>
</dbReference>
<evidence type="ECO:0000259" key="7">
    <source>
        <dbReference type="Pfam" id="PF00326"/>
    </source>
</evidence>
<sequence length="703" mass="79856">MVVTTTTGITASTSPFNYPAVRRDESVLDKLHDGKTTVADPYRWLEDPDSAETKDFVKAQNELFKSYVSSSSLHDKFEKRLTEMFNYERFGCPFKRGSSYYYFFNSGLQAQSVLYKQDSLDGAPRIFFDPNTLSEDGTVSLNTYAFTEDGKYFAYGLSASGSDWVTIRVRSTADDAPEDLEPQPVEWAKFTSIAWTHDNKGFFYNRYTPPAKIPNNSDKGTETDTNKNQSVMYHAVGSGKPDLLIHMDPENSDWMFGCEVSDDGRYLLLIISRSCDPETKVYIADIGHESIAGPPKWNPIVDDFKAEYHYITNDDTVFYFQTTLDAPRKRVVKYDLARPDVGMVEVIPQTQDVIQQCRVVDQNKLIIAYLHNVKHITKMYTLPHVEPLSPQSLPLAEGSIITSMTGRKEDPAVFYQSSSFVTPGIITRFDFQTMEPAVFRTTSINGHDDTKFQVTQEWYTRHKAGWKQSVSAVRLWRLQYPHPALFFRDVVDLYPAHGRHRRKRKHPRRKRVRRIVDGKLDKKQNCFDDFQNAAKHLVSTGWTRPGRLAINGGSNGGLLVGACANQAPDLFGCAIADVGVMDMTRFHRFTIGHAWTSDYGNPDRKEDFDVLIKYSPLHNVRSQGYPAYLLTTSDHDDRVVPLHSYKLVATLQYVAGPVSDQPIMIRIETKAGHGAGKSTKQRIEEAADKYAFMAQALKLEWQD</sequence>
<dbReference type="PRINTS" id="PR00862">
    <property type="entry name" value="PROLIGOPTASE"/>
</dbReference>
<dbReference type="Gene3D" id="3.40.50.1820">
    <property type="entry name" value="alpha/beta hydrolase"/>
    <property type="match status" value="1"/>
</dbReference>
<name>A0A507DST3_9FUNG</name>
<organism evidence="9 10">
    <name type="scientific">Synchytrium endobioticum</name>
    <dbReference type="NCBI Taxonomy" id="286115"/>
    <lineage>
        <taxon>Eukaryota</taxon>
        <taxon>Fungi</taxon>
        <taxon>Fungi incertae sedis</taxon>
        <taxon>Chytridiomycota</taxon>
        <taxon>Chytridiomycota incertae sedis</taxon>
        <taxon>Chytridiomycetes</taxon>
        <taxon>Synchytriales</taxon>
        <taxon>Synchytriaceae</taxon>
        <taxon>Synchytrium</taxon>
    </lineage>
</organism>
<dbReference type="InterPro" id="IPR001375">
    <property type="entry name" value="Peptidase_S9_cat"/>
</dbReference>
<dbReference type="Gene3D" id="2.130.10.120">
    <property type="entry name" value="Prolyl oligopeptidase, N-terminal domain"/>
    <property type="match status" value="1"/>
</dbReference>
<dbReference type="InterPro" id="IPR023302">
    <property type="entry name" value="Pept_S9A_N"/>
</dbReference>
<evidence type="ECO:0000259" key="8">
    <source>
        <dbReference type="Pfam" id="PF02897"/>
    </source>
</evidence>
<dbReference type="GO" id="GO:0070012">
    <property type="term" value="F:oligopeptidase activity"/>
    <property type="evidence" value="ECO:0007669"/>
    <property type="project" value="TreeGrafter"/>
</dbReference>
<gene>
    <name evidence="9" type="ORF">SeMB42_g00355</name>
</gene>
<dbReference type="PANTHER" id="PTHR42881">
    <property type="entry name" value="PROLYL ENDOPEPTIDASE"/>
    <property type="match status" value="1"/>
</dbReference>
<dbReference type="InterPro" id="IPR029058">
    <property type="entry name" value="AB_hydrolase_fold"/>
</dbReference>